<dbReference type="InterPro" id="IPR009057">
    <property type="entry name" value="Homeodomain-like_sf"/>
</dbReference>
<dbReference type="SMART" id="SM00389">
    <property type="entry name" value="HOX"/>
    <property type="match status" value="1"/>
</dbReference>
<proteinExistence type="predicted"/>
<keyword evidence="9" id="KW-1185">Reference proteome</keyword>
<keyword evidence="4 5" id="KW-0539">Nucleus</keyword>
<evidence type="ECO:0000256" key="4">
    <source>
        <dbReference type="ARBA" id="ARBA00023242"/>
    </source>
</evidence>
<evidence type="ECO:0000256" key="3">
    <source>
        <dbReference type="ARBA" id="ARBA00023159"/>
    </source>
</evidence>
<dbReference type="GeneTree" id="ENSGT01010000229040"/>
<name>A0A8C5R9Q5_9ANUR</name>
<dbReference type="Ensembl" id="ENSLLET00000050964.1">
    <property type="protein sequence ID" value="ENSLLEP00000049050.1"/>
    <property type="gene ID" value="ENSLLEG00000030883.1"/>
</dbReference>
<feature type="region of interest" description="Disordered" evidence="6">
    <location>
        <begin position="91"/>
        <end position="129"/>
    </location>
</feature>
<keyword evidence="3" id="KW-0010">Activator</keyword>
<evidence type="ECO:0000259" key="7">
    <source>
        <dbReference type="PROSITE" id="PS50071"/>
    </source>
</evidence>
<comment type="subcellular location">
    <subcellularLocation>
        <location evidence="5">Nucleus</location>
    </subcellularLocation>
</comment>
<keyword evidence="1 5" id="KW-0238">DNA-binding</keyword>
<dbReference type="CDD" id="cd00086">
    <property type="entry name" value="homeodomain"/>
    <property type="match status" value="1"/>
</dbReference>
<evidence type="ECO:0000313" key="8">
    <source>
        <dbReference type="Ensembl" id="ENSLLEP00000049050.1"/>
    </source>
</evidence>
<evidence type="ECO:0000256" key="5">
    <source>
        <dbReference type="PROSITE-ProRule" id="PRU00108"/>
    </source>
</evidence>
<dbReference type="PANTHER" id="PTHR11850">
    <property type="entry name" value="HOMEOBOX PROTEIN TRANSCRIPTION FACTORS"/>
    <property type="match status" value="1"/>
</dbReference>
<dbReference type="SUPFAM" id="SSF46689">
    <property type="entry name" value="Homeodomain-like"/>
    <property type="match status" value="1"/>
</dbReference>
<dbReference type="Proteomes" id="UP000694569">
    <property type="component" value="Unplaced"/>
</dbReference>
<dbReference type="InterPro" id="IPR001356">
    <property type="entry name" value="HD"/>
</dbReference>
<reference evidence="8" key="1">
    <citation type="submission" date="2025-08" db="UniProtKB">
        <authorList>
            <consortium name="Ensembl"/>
        </authorList>
    </citation>
    <scope>IDENTIFICATION</scope>
</reference>
<dbReference type="Gene3D" id="1.10.10.60">
    <property type="entry name" value="Homeodomain-like"/>
    <property type="match status" value="1"/>
</dbReference>
<dbReference type="GO" id="GO:0005634">
    <property type="term" value="C:nucleus"/>
    <property type="evidence" value="ECO:0007669"/>
    <property type="project" value="UniProtKB-SubCell"/>
</dbReference>
<feature type="domain" description="Homeobox" evidence="7">
    <location>
        <begin position="19"/>
        <end position="82"/>
    </location>
</feature>
<protein>
    <recommendedName>
        <fullName evidence="7">Homeobox domain-containing protein</fullName>
    </recommendedName>
</protein>
<evidence type="ECO:0000256" key="1">
    <source>
        <dbReference type="ARBA" id="ARBA00023125"/>
    </source>
</evidence>
<sequence length="228" mass="25281">YVSTVEAVDVHSLSCRPVIGERKPRKSLPKAAVQILRTWLVKNCIHPYPSEAQKALLVEQTGLTNTQICNWFINARRRVWPHIVSENGLPAAQCGNHQEGEQTETPPHCPNPNVEEQAPSPSSSTDVPSHVMVSSTLLLLASVSLNPSPPLPGTTEENEQWEILLKQTVNPPEQVYQPPALAPTQNTDLPEKVSKLLILAQVATEYMERLEKEEAEFHNHLPDGNQSC</sequence>
<organism evidence="8 9">
    <name type="scientific">Leptobrachium leishanense</name>
    <name type="common">Leishan spiny toad</name>
    <dbReference type="NCBI Taxonomy" id="445787"/>
    <lineage>
        <taxon>Eukaryota</taxon>
        <taxon>Metazoa</taxon>
        <taxon>Chordata</taxon>
        <taxon>Craniata</taxon>
        <taxon>Vertebrata</taxon>
        <taxon>Euteleostomi</taxon>
        <taxon>Amphibia</taxon>
        <taxon>Batrachia</taxon>
        <taxon>Anura</taxon>
        <taxon>Pelobatoidea</taxon>
        <taxon>Megophryidae</taxon>
        <taxon>Leptobrachium</taxon>
    </lineage>
</organism>
<dbReference type="OrthoDB" id="10056939at2759"/>
<dbReference type="GO" id="GO:0006355">
    <property type="term" value="P:regulation of DNA-templated transcription"/>
    <property type="evidence" value="ECO:0007669"/>
    <property type="project" value="InterPro"/>
</dbReference>
<dbReference type="InterPro" id="IPR050224">
    <property type="entry name" value="TALE_homeobox"/>
</dbReference>
<evidence type="ECO:0000313" key="9">
    <source>
        <dbReference type="Proteomes" id="UP000694569"/>
    </source>
</evidence>
<reference evidence="8" key="2">
    <citation type="submission" date="2025-09" db="UniProtKB">
        <authorList>
            <consortium name="Ensembl"/>
        </authorList>
    </citation>
    <scope>IDENTIFICATION</scope>
</reference>
<keyword evidence="2 5" id="KW-0371">Homeobox</keyword>
<evidence type="ECO:0000256" key="6">
    <source>
        <dbReference type="SAM" id="MobiDB-lite"/>
    </source>
</evidence>
<feature type="DNA-binding region" description="Homeobox" evidence="5">
    <location>
        <begin position="21"/>
        <end position="83"/>
    </location>
</feature>
<dbReference type="InterPro" id="IPR008422">
    <property type="entry name" value="KN_HD"/>
</dbReference>
<dbReference type="GO" id="GO:0003677">
    <property type="term" value="F:DNA binding"/>
    <property type="evidence" value="ECO:0007669"/>
    <property type="project" value="UniProtKB-UniRule"/>
</dbReference>
<dbReference type="GO" id="GO:0048513">
    <property type="term" value="P:animal organ development"/>
    <property type="evidence" value="ECO:0007669"/>
    <property type="project" value="UniProtKB-ARBA"/>
</dbReference>
<accession>A0A8C5R9Q5</accession>
<dbReference type="Pfam" id="PF05920">
    <property type="entry name" value="Homeobox_KN"/>
    <property type="match status" value="1"/>
</dbReference>
<dbReference type="PROSITE" id="PS50071">
    <property type="entry name" value="HOMEOBOX_2"/>
    <property type="match status" value="1"/>
</dbReference>
<evidence type="ECO:0000256" key="2">
    <source>
        <dbReference type="ARBA" id="ARBA00023155"/>
    </source>
</evidence>
<dbReference type="AlphaFoldDB" id="A0A8C5R9Q5"/>